<feature type="compositionally biased region" description="Basic and acidic residues" evidence="1">
    <location>
        <begin position="987"/>
        <end position="997"/>
    </location>
</feature>
<dbReference type="AlphaFoldDB" id="A0ABD2X670"/>
<organism evidence="2 3">
    <name type="scientific">Trichogramma kaykai</name>
    <dbReference type="NCBI Taxonomy" id="54128"/>
    <lineage>
        <taxon>Eukaryota</taxon>
        <taxon>Metazoa</taxon>
        <taxon>Ecdysozoa</taxon>
        <taxon>Arthropoda</taxon>
        <taxon>Hexapoda</taxon>
        <taxon>Insecta</taxon>
        <taxon>Pterygota</taxon>
        <taxon>Neoptera</taxon>
        <taxon>Endopterygota</taxon>
        <taxon>Hymenoptera</taxon>
        <taxon>Apocrita</taxon>
        <taxon>Proctotrupomorpha</taxon>
        <taxon>Chalcidoidea</taxon>
        <taxon>Trichogrammatidae</taxon>
        <taxon>Trichogramma</taxon>
    </lineage>
</organism>
<feature type="compositionally biased region" description="Low complexity" evidence="1">
    <location>
        <begin position="396"/>
        <end position="424"/>
    </location>
</feature>
<feature type="compositionally biased region" description="Low complexity" evidence="1">
    <location>
        <begin position="479"/>
        <end position="489"/>
    </location>
</feature>
<evidence type="ECO:0000256" key="1">
    <source>
        <dbReference type="SAM" id="MobiDB-lite"/>
    </source>
</evidence>
<evidence type="ECO:0000313" key="2">
    <source>
        <dbReference type="EMBL" id="KAL3400792.1"/>
    </source>
</evidence>
<name>A0ABD2X670_9HYME</name>
<evidence type="ECO:0000313" key="3">
    <source>
        <dbReference type="Proteomes" id="UP001627154"/>
    </source>
</evidence>
<protein>
    <submittedName>
        <fullName evidence="2">Uncharacterized protein</fullName>
    </submittedName>
</protein>
<feature type="region of interest" description="Disordered" evidence="1">
    <location>
        <begin position="477"/>
        <end position="499"/>
    </location>
</feature>
<feature type="region of interest" description="Disordered" evidence="1">
    <location>
        <begin position="938"/>
        <end position="1017"/>
    </location>
</feature>
<feature type="compositionally biased region" description="Polar residues" evidence="1">
    <location>
        <begin position="1195"/>
        <end position="1211"/>
    </location>
</feature>
<proteinExistence type="predicted"/>
<feature type="region of interest" description="Disordered" evidence="1">
    <location>
        <begin position="578"/>
        <end position="605"/>
    </location>
</feature>
<feature type="region of interest" description="Disordered" evidence="1">
    <location>
        <begin position="728"/>
        <end position="755"/>
    </location>
</feature>
<gene>
    <name evidence="2" type="ORF">TKK_005937</name>
</gene>
<dbReference type="EMBL" id="JBJJXI010000050">
    <property type="protein sequence ID" value="KAL3400792.1"/>
    <property type="molecule type" value="Genomic_DNA"/>
</dbReference>
<accession>A0ABD2X670</accession>
<sequence length="1226" mass="131392">MFIEKRVECVTVCGMYTRPAYLHVCESKCKIFLGLIAVALSSVSCKENRFFRRENNHQKKFRFTKNKRGVSDYPFNLPFIGSSFANLQLAPVQASPAYSHGVSALSGYGSHGSASLISNALGQNSYNLQAQLSPGLSSYGSQNLANLDNHNALKQTLNLGNSAFGQSTGGIGHAGLGQIVSNFDNSAFSQTPSVLGNSVFGQAQVTSNLGNSAIGHSVTNLGNTVYNQPATSTNFASILGGQSNTLNPYSPSSLGLFTPEKTGQIAILSQGSTYGSPSSIHKPLLISPSQLGANYAVVLGQGDYSQGHQALNLAPSTLSNTINSLISHNRGASYSLPASLLSQSALNTPSTNYVIAPSATHQGESGSSYSMQSLVASPSSPTYTISVPSSSYLTYNLSSSSNSPKSNNYQLSMSSSPQSSPSSSFTGKDFSKYVPASSEGSTYANHDSHPRGVPMKFSHVNSGMNFVTPSSVNSLRANSHSMKSSFPHSSHSHQTKHTLNSYGQPVMSYSFPSTSYGIPSQSSYSSSLNSHTHKGPFAGRGQSSDSSAFTHLKNAFPSSSSSFQSDFTFKGPENNFRPGAMPYSDAHSNFRSPSNAQFTEESPFKDLPTDSISTLSNSIDFHSLQEPSSLFEEISDSGSSYSSYYPRYQKKFLYKNFSNEILSIVTDTEGFGAKPTVHLSLLIKILLLLSPAVICTQRLRKSTNPNDEPFLPIYPVYPYNPKLMKRGLEQTSQQQQQLHHHHPHTSQSGQGQGLLHYSPELYAPKTDVRDSYSASYGNSYYPSYDSLTKTTSGVQGSPLYPSALSSYASGSPYTNLFGSYSPASGYGTASSAFSNAALTNLANQASSASSSGAGSSSSGSSATPALGHTAGLGSTSGLGPLSAGALGLNPALGMGSPLGAGPIPFGGAGAYPYYFYQPSYSSYYPNFYNQPPYPPHSGYHGKFPYDDYEDDEASRRVKGKKHHKNKVRNNSDPDSNYVDGVNYLISSDKDLDGESSTHRTPSRYNQIDNQDTENQPRTVVLPKATYRLVSISGQQQPSASDSSPAPPGYIKIQQLEQLMRQALARLLSQNAAQQANLGHIQQEAVQRHQHNKDVGGVQQYINVPGNTIAKTGLSYVVNPTIISRVKSSSPQYNPSSLTQTSSNNNKQTYGQKTTTTVNIQPSSSIYIPPGSKSADQSSDYDYDSAETVTPRATIEPTQNYPYSTYRPTPATSLEDVDFGSKQKSKS</sequence>
<feature type="compositionally biased region" description="Polar residues" evidence="1">
    <location>
        <begin position="586"/>
        <end position="600"/>
    </location>
</feature>
<feature type="region of interest" description="Disordered" evidence="1">
    <location>
        <begin position="1126"/>
        <end position="1226"/>
    </location>
</feature>
<feature type="region of interest" description="Disordered" evidence="1">
    <location>
        <begin position="396"/>
        <end position="456"/>
    </location>
</feature>
<feature type="compositionally biased region" description="Polar residues" evidence="1">
    <location>
        <begin position="998"/>
        <end position="1017"/>
    </location>
</feature>
<feature type="region of interest" description="Disordered" evidence="1">
    <location>
        <begin position="522"/>
        <end position="550"/>
    </location>
</feature>
<comment type="caution">
    <text evidence="2">The sequence shown here is derived from an EMBL/GenBank/DDBJ whole genome shotgun (WGS) entry which is preliminary data.</text>
</comment>
<feature type="region of interest" description="Disordered" evidence="1">
    <location>
        <begin position="848"/>
        <end position="868"/>
    </location>
</feature>
<feature type="compositionally biased region" description="Polar residues" evidence="1">
    <location>
        <begin position="1126"/>
        <end position="1165"/>
    </location>
</feature>
<feature type="compositionally biased region" description="Basic residues" evidence="1">
    <location>
        <begin position="956"/>
        <end position="967"/>
    </location>
</feature>
<dbReference type="Proteomes" id="UP001627154">
    <property type="component" value="Unassembled WGS sequence"/>
</dbReference>
<reference evidence="2 3" key="1">
    <citation type="journal article" date="2024" name="bioRxiv">
        <title>A reference genome for Trichogramma kaykai: A tiny desert-dwelling parasitoid wasp with competing sex-ratio distorters.</title>
        <authorList>
            <person name="Culotta J."/>
            <person name="Lindsey A.R."/>
        </authorList>
    </citation>
    <scope>NUCLEOTIDE SEQUENCE [LARGE SCALE GENOMIC DNA]</scope>
    <source>
        <strain evidence="2 3">KSX58</strain>
    </source>
</reference>
<keyword evidence="3" id="KW-1185">Reference proteome</keyword>